<comment type="caution">
    <text evidence="7">The sequence shown here is derived from an EMBL/GenBank/DDBJ whole genome shotgun (WGS) entry which is preliminary data.</text>
</comment>
<feature type="non-terminal residue" evidence="7">
    <location>
        <position position="1"/>
    </location>
</feature>
<keyword evidence="3" id="KW-0285">Flavoprotein</keyword>
<dbReference type="InterPro" id="IPR036188">
    <property type="entry name" value="FAD/NAD-bd_sf"/>
</dbReference>
<dbReference type="SUPFAM" id="SSF51905">
    <property type="entry name" value="FAD/NAD(P)-binding domain"/>
    <property type="match status" value="1"/>
</dbReference>
<dbReference type="OrthoDB" id="269227at2759"/>
<dbReference type="EMBL" id="MUJZ01013190">
    <property type="protein sequence ID" value="OTF81525.1"/>
    <property type="molecule type" value="Genomic_DNA"/>
</dbReference>
<feature type="domain" description="Glucose-methanol-choline oxidoreductase N-terminal" evidence="6">
    <location>
        <begin position="63"/>
        <end position="77"/>
    </location>
</feature>
<dbReference type="Gene3D" id="3.30.560.10">
    <property type="entry name" value="Glucose Oxidase, domain 3"/>
    <property type="match status" value="1"/>
</dbReference>
<name>A0A1Y3BQT4_EURMA</name>
<evidence type="ECO:0000313" key="7">
    <source>
        <dbReference type="EMBL" id="OTF81525.1"/>
    </source>
</evidence>
<evidence type="ECO:0000313" key="8">
    <source>
        <dbReference type="Proteomes" id="UP000194236"/>
    </source>
</evidence>
<keyword evidence="8" id="KW-1185">Reference proteome</keyword>
<protein>
    <recommendedName>
        <fullName evidence="6">Glucose-methanol-choline oxidoreductase N-terminal domain-containing protein</fullName>
    </recommendedName>
</protein>
<dbReference type="GO" id="GO:0050660">
    <property type="term" value="F:flavin adenine dinucleotide binding"/>
    <property type="evidence" value="ECO:0007669"/>
    <property type="project" value="InterPro"/>
</dbReference>
<dbReference type="Gene3D" id="3.50.50.60">
    <property type="entry name" value="FAD/NAD(P)-binding domain"/>
    <property type="match status" value="1"/>
</dbReference>
<dbReference type="InterPro" id="IPR012132">
    <property type="entry name" value="GMC_OxRdtase"/>
</dbReference>
<gene>
    <name evidence="7" type="ORF">BLA29_004865</name>
</gene>
<feature type="compositionally biased region" description="Polar residues" evidence="5">
    <location>
        <begin position="456"/>
        <end position="473"/>
    </location>
</feature>
<feature type="region of interest" description="Disordered" evidence="5">
    <location>
        <begin position="452"/>
        <end position="473"/>
    </location>
</feature>
<evidence type="ECO:0000256" key="4">
    <source>
        <dbReference type="ARBA" id="ARBA00022827"/>
    </source>
</evidence>
<dbReference type="InterPro" id="IPR007867">
    <property type="entry name" value="GMC_OxRtase_C"/>
</dbReference>
<dbReference type="PANTHER" id="PTHR11552">
    <property type="entry name" value="GLUCOSE-METHANOL-CHOLINE GMC OXIDOREDUCTASE"/>
    <property type="match status" value="1"/>
</dbReference>
<evidence type="ECO:0000256" key="1">
    <source>
        <dbReference type="ARBA" id="ARBA00001974"/>
    </source>
</evidence>
<feature type="region of interest" description="Disordered" evidence="5">
    <location>
        <begin position="331"/>
        <end position="355"/>
    </location>
</feature>
<dbReference type="Pfam" id="PF05199">
    <property type="entry name" value="GMC_oxred_C"/>
    <property type="match status" value="1"/>
</dbReference>
<dbReference type="Proteomes" id="UP000194236">
    <property type="component" value="Unassembled WGS sequence"/>
</dbReference>
<dbReference type="PROSITE" id="PS00624">
    <property type="entry name" value="GMC_OXRED_2"/>
    <property type="match status" value="1"/>
</dbReference>
<evidence type="ECO:0000256" key="3">
    <source>
        <dbReference type="ARBA" id="ARBA00022630"/>
    </source>
</evidence>
<dbReference type="SUPFAM" id="SSF54373">
    <property type="entry name" value="FAD-linked reductases, C-terminal domain"/>
    <property type="match status" value="1"/>
</dbReference>
<keyword evidence="4" id="KW-0274">FAD</keyword>
<organism evidence="7 8">
    <name type="scientific">Euroglyphus maynei</name>
    <name type="common">Mayne's house dust mite</name>
    <dbReference type="NCBI Taxonomy" id="6958"/>
    <lineage>
        <taxon>Eukaryota</taxon>
        <taxon>Metazoa</taxon>
        <taxon>Ecdysozoa</taxon>
        <taxon>Arthropoda</taxon>
        <taxon>Chelicerata</taxon>
        <taxon>Arachnida</taxon>
        <taxon>Acari</taxon>
        <taxon>Acariformes</taxon>
        <taxon>Sarcoptiformes</taxon>
        <taxon>Astigmata</taxon>
        <taxon>Psoroptidia</taxon>
        <taxon>Analgoidea</taxon>
        <taxon>Pyroglyphidae</taxon>
        <taxon>Pyroglyphinae</taxon>
        <taxon>Euroglyphus</taxon>
    </lineage>
</organism>
<dbReference type="InterPro" id="IPR000172">
    <property type="entry name" value="GMC_OxRdtase_N"/>
</dbReference>
<dbReference type="PANTHER" id="PTHR11552:SF147">
    <property type="entry name" value="CHOLINE DEHYDROGENASE, MITOCHONDRIAL"/>
    <property type="match status" value="1"/>
</dbReference>
<evidence type="ECO:0000256" key="2">
    <source>
        <dbReference type="ARBA" id="ARBA00010790"/>
    </source>
</evidence>
<sequence>RRQSISTAFLEPNLKHRPNLHVLANSFATKILFENDRAIGIRFQRDWQQYSVFARQEVIISAGTLHSPQLLMLSGIGPRNELNRHQIPVKLDLPGVGENLHDHVGSLGLYFVVDGLPEPGITKQHLKQYFYYGKGPLAESSYAATMFRNGHSKFNDHHQHSSPDSMLLAYVNGLTNREISPELSEQQINLKRSAWNQYYGEKLKSTAGKLQFTILPIVLKPKSRGTIRLKSSNAFDSPLIDPKYLEHPDDLRQIVIAMREALRLIRTKSFRLIGTKWYQSVVPGCEFEFQKFQSEFSETMMMNDDENNIDSTMENSVAEELAEEQHPLFNTNSHQQQKQQQPETTTAKISGQNNSSGGQNLPFYFVSSFMSKLFRKSSPSLLLRKQLENFRSSNTIHNRRRIFRRSKSLNSSSYYYDQYWLLEPERFKNHPLMNKTLYGGNLIDGFSSSSSSSVSNQNADNSIGITSQTTIKT</sequence>
<evidence type="ECO:0000259" key="6">
    <source>
        <dbReference type="PROSITE" id="PS00624"/>
    </source>
</evidence>
<dbReference type="Pfam" id="PF00732">
    <property type="entry name" value="GMC_oxred_N"/>
    <property type="match status" value="1"/>
</dbReference>
<dbReference type="AlphaFoldDB" id="A0A1Y3BQT4"/>
<accession>A0A1Y3BQT4</accession>
<dbReference type="GO" id="GO:0016614">
    <property type="term" value="F:oxidoreductase activity, acting on CH-OH group of donors"/>
    <property type="evidence" value="ECO:0007669"/>
    <property type="project" value="InterPro"/>
</dbReference>
<comment type="similarity">
    <text evidence="2">Belongs to the GMC oxidoreductase family.</text>
</comment>
<evidence type="ECO:0000256" key="5">
    <source>
        <dbReference type="SAM" id="MobiDB-lite"/>
    </source>
</evidence>
<feature type="compositionally biased region" description="Polar residues" evidence="5">
    <location>
        <begin position="342"/>
        <end position="355"/>
    </location>
</feature>
<reference evidence="7 8" key="1">
    <citation type="submission" date="2017-03" db="EMBL/GenBank/DDBJ databases">
        <title>Genome Survey of Euroglyphus maynei.</title>
        <authorList>
            <person name="Arlian L.G."/>
            <person name="Morgan M.S."/>
            <person name="Rider S.D."/>
        </authorList>
    </citation>
    <scope>NUCLEOTIDE SEQUENCE [LARGE SCALE GENOMIC DNA]</scope>
    <source>
        <strain evidence="7">Arlian Lab</strain>
        <tissue evidence="7">Whole body</tissue>
    </source>
</reference>
<proteinExistence type="inferred from homology"/>
<comment type="cofactor">
    <cofactor evidence="1">
        <name>FAD</name>
        <dbReference type="ChEBI" id="CHEBI:57692"/>
    </cofactor>
</comment>